<reference evidence="2 3" key="1">
    <citation type="submission" date="2020-04" db="EMBL/GenBank/DDBJ databases">
        <title>Rhizobium sp. S-51 isolated from soil.</title>
        <authorList>
            <person name="Dahal R.H."/>
        </authorList>
    </citation>
    <scope>NUCLEOTIDE SEQUENCE [LARGE SCALE GENOMIC DNA]</scope>
    <source>
        <strain evidence="2 3">S-51</strain>
    </source>
</reference>
<dbReference type="AlphaFoldDB" id="A0A7Y0FY89"/>
<evidence type="ECO:0000256" key="1">
    <source>
        <dbReference type="SAM" id="MobiDB-lite"/>
    </source>
</evidence>
<evidence type="ECO:0000313" key="3">
    <source>
        <dbReference type="Proteomes" id="UP000541470"/>
    </source>
</evidence>
<dbReference type="RefSeq" id="WP_169595006.1">
    <property type="nucleotide sequence ID" value="NZ_JABBGK010000006.1"/>
</dbReference>
<gene>
    <name evidence="2" type="ORF">HHL25_20095</name>
</gene>
<dbReference type="InterPro" id="IPR010385">
    <property type="entry name" value="DUF982"/>
</dbReference>
<comment type="caution">
    <text evidence="2">The sequence shown here is derived from an EMBL/GenBank/DDBJ whole genome shotgun (WGS) entry which is preliminary data.</text>
</comment>
<keyword evidence="3" id="KW-1185">Reference proteome</keyword>
<dbReference type="Pfam" id="PF06169">
    <property type="entry name" value="DUF982"/>
    <property type="match status" value="1"/>
</dbReference>
<protein>
    <submittedName>
        <fullName evidence="2">DUF982 domain-containing protein</fullName>
    </submittedName>
</protein>
<dbReference type="Gene3D" id="6.10.250.730">
    <property type="match status" value="1"/>
</dbReference>
<evidence type="ECO:0000313" key="2">
    <source>
        <dbReference type="EMBL" id="NML76439.1"/>
    </source>
</evidence>
<accession>A0A7Y0FY89</accession>
<name>A0A7Y0FY89_9HYPH</name>
<sequence>MTVTPLGIQPTWADPVELKLQCGLARTFREPVDALYFLEEEWPTRHGAAYMRASRWCRLATESKDAAPIARAAFIDAARQAGLLLPQVSGQDADGMREGRSGPQGEVA</sequence>
<proteinExistence type="predicted"/>
<feature type="region of interest" description="Disordered" evidence="1">
    <location>
        <begin position="88"/>
        <end position="108"/>
    </location>
</feature>
<dbReference type="EMBL" id="JABBGK010000006">
    <property type="protein sequence ID" value="NML76439.1"/>
    <property type="molecule type" value="Genomic_DNA"/>
</dbReference>
<organism evidence="2 3">
    <name type="scientific">Rhizobium terricola</name>
    <dbReference type="NCBI Taxonomy" id="2728849"/>
    <lineage>
        <taxon>Bacteria</taxon>
        <taxon>Pseudomonadati</taxon>
        <taxon>Pseudomonadota</taxon>
        <taxon>Alphaproteobacteria</taxon>
        <taxon>Hyphomicrobiales</taxon>
        <taxon>Rhizobiaceae</taxon>
        <taxon>Rhizobium/Agrobacterium group</taxon>
        <taxon>Rhizobium</taxon>
    </lineage>
</organism>
<dbReference type="Proteomes" id="UP000541470">
    <property type="component" value="Unassembled WGS sequence"/>
</dbReference>